<feature type="non-terminal residue" evidence="1">
    <location>
        <position position="63"/>
    </location>
</feature>
<reference evidence="1 2" key="1">
    <citation type="submission" date="2013-11" db="EMBL/GenBank/DDBJ databases">
        <title>Genome sequencing of Stegodyphus mimosarum.</title>
        <authorList>
            <person name="Bechsgaard J."/>
        </authorList>
    </citation>
    <scope>NUCLEOTIDE SEQUENCE [LARGE SCALE GENOMIC DNA]</scope>
</reference>
<sequence>MSGVYNGLQQKMKTIQLNTEYVHCSSHNLQLIFNDPISGCKEITAFFDILQNIYLFYEKSINK</sequence>
<organism evidence="1 2">
    <name type="scientific">Stegodyphus mimosarum</name>
    <name type="common">African social velvet spider</name>
    <dbReference type="NCBI Taxonomy" id="407821"/>
    <lineage>
        <taxon>Eukaryota</taxon>
        <taxon>Metazoa</taxon>
        <taxon>Ecdysozoa</taxon>
        <taxon>Arthropoda</taxon>
        <taxon>Chelicerata</taxon>
        <taxon>Arachnida</taxon>
        <taxon>Araneae</taxon>
        <taxon>Araneomorphae</taxon>
        <taxon>Entelegynae</taxon>
        <taxon>Eresoidea</taxon>
        <taxon>Eresidae</taxon>
        <taxon>Stegodyphus</taxon>
    </lineage>
</organism>
<dbReference type="STRING" id="407821.A0A087UXU7"/>
<proteinExistence type="predicted"/>
<keyword evidence="2" id="KW-1185">Reference proteome</keyword>
<name>A0A087UXU7_STEMI</name>
<evidence type="ECO:0000313" key="1">
    <source>
        <dbReference type="EMBL" id="KFM82186.1"/>
    </source>
</evidence>
<gene>
    <name evidence="1" type="ORF">X975_05923</name>
</gene>
<evidence type="ECO:0000313" key="2">
    <source>
        <dbReference type="Proteomes" id="UP000054359"/>
    </source>
</evidence>
<dbReference type="AlphaFoldDB" id="A0A087UXU7"/>
<dbReference type="OrthoDB" id="6759200at2759"/>
<dbReference type="EMBL" id="KK122189">
    <property type="protein sequence ID" value="KFM82186.1"/>
    <property type="molecule type" value="Genomic_DNA"/>
</dbReference>
<evidence type="ECO:0008006" key="3">
    <source>
        <dbReference type="Google" id="ProtNLM"/>
    </source>
</evidence>
<accession>A0A087UXU7</accession>
<protein>
    <recommendedName>
        <fullName evidence="3">Zinc finger MYM-type protein 1</fullName>
    </recommendedName>
</protein>
<dbReference type="Proteomes" id="UP000054359">
    <property type="component" value="Unassembled WGS sequence"/>
</dbReference>